<accession>A0A1S1R8B6</accession>
<dbReference type="OrthoDB" id="3212066at2"/>
<feature type="compositionally biased region" description="Basic and acidic residues" evidence="1">
    <location>
        <begin position="128"/>
        <end position="157"/>
    </location>
</feature>
<feature type="region of interest" description="Disordered" evidence="1">
    <location>
        <begin position="1"/>
        <end position="157"/>
    </location>
</feature>
<protein>
    <recommendedName>
        <fullName evidence="4">DUF5709 domain-containing protein</fullName>
    </recommendedName>
</protein>
<proteinExistence type="predicted"/>
<dbReference type="EMBL" id="MAXA01000058">
    <property type="protein sequence ID" value="OHV40974.1"/>
    <property type="molecule type" value="Genomic_DNA"/>
</dbReference>
<keyword evidence="3" id="KW-1185">Reference proteome</keyword>
<reference evidence="3" key="1">
    <citation type="submission" date="2016-07" db="EMBL/GenBank/DDBJ databases">
        <title>Frankia sp. NRRL B-16219 Genome sequencing.</title>
        <authorList>
            <person name="Ghodhbane-Gtari F."/>
            <person name="Swanson E."/>
            <person name="Gueddou A."/>
            <person name="Louati M."/>
            <person name="Nouioui I."/>
            <person name="Hezbri K."/>
            <person name="Abebe-Akele F."/>
            <person name="Simpson S."/>
            <person name="Morris K."/>
            <person name="Thomas K."/>
            <person name="Gtari M."/>
            <person name="Tisa L.S."/>
        </authorList>
    </citation>
    <scope>NUCLEOTIDE SEQUENCE [LARGE SCALE GENOMIC DNA]</scope>
    <source>
        <strain evidence="3">NRRL B-16219</strain>
    </source>
</reference>
<gene>
    <name evidence="2" type="ORF">BBK14_12120</name>
</gene>
<comment type="caution">
    <text evidence="2">The sequence shown here is derived from an EMBL/GenBank/DDBJ whole genome shotgun (WGS) entry which is preliminary data.</text>
</comment>
<organism evidence="2 3">
    <name type="scientific">Parafrankia soli</name>
    <dbReference type="NCBI Taxonomy" id="2599596"/>
    <lineage>
        <taxon>Bacteria</taxon>
        <taxon>Bacillati</taxon>
        <taxon>Actinomycetota</taxon>
        <taxon>Actinomycetes</taxon>
        <taxon>Frankiales</taxon>
        <taxon>Frankiaceae</taxon>
        <taxon>Parafrankia</taxon>
    </lineage>
</organism>
<evidence type="ECO:0008006" key="4">
    <source>
        <dbReference type="Google" id="ProtNLM"/>
    </source>
</evidence>
<evidence type="ECO:0000256" key="1">
    <source>
        <dbReference type="SAM" id="MobiDB-lite"/>
    </source>
</evidence>
<name>A0A1S1R8B6_9ACTN</name>
<evidence type="ECO:0000313" key="3">
    <source>
        <dbReference type="Proteomes" id="UP000179769"/>
    </source>
</evidence>
<dbReference type="Proteomes" id="UP000179769">
    <property type="component" value="Unassembled WGS sequence"/>
</dbReference>
<feature type="compositionally biased region" description="Basic and acidic residues" evidence="1">
    <location>
        <begin position="10"/>
        <end position="19"/>
    </location>
</feature>
<dbReference type="AlphaFoldDB" id="A0A1S1R8B6"/>
<dbReference type="RefSeq" id="WP_020463123.1">
    <property type="nucleotide sequence ID" value="NZ_JBFLUH010000104.1"/>
</dbReference>
<sequence>MTWPASDPEQPDRDVRDPMDGNSPLERAEITDSDDLGSTDAGLDPLDDSWDPPDRPSRLISNPITPREERASSFDRQLAAEIPDPDPYAEAERNGSGSADGPDIYPDGPSGDSEFDDSGLDQVVESTDGAHRAHTPTDHEAWRRTAEEDALHLDPRS</sequence>
<evidence type="ECO:0000313" key="2">
    <source>
        <dbReference type="EMBL" id="OHV40974.1"/>
    </source>
</evidence>